<dbReference type="STRING" id="15368.I1GZL8"/>
<dbReference type="Gramene" id="KQK18899">
    <property type="protein sequence ID" value="KQK18899"/>
    <property type="gene ID" value="BRADI_1g45347v3"/>
</dbReference>
<dbReference type="EMBL" id="CM000880">
    <property type="protein sequence ID" value="PNT76176.1"/>
    <property type="molecule type" value="Genomic_DNA"/>
</dbReference>
<dbReference type="Proteomes" id="UP000008810">
    <property type="component" value="Chromosome 1"/>
</dbReference>
<sequence length="387" mass="42914">MIHHLRTSVLSPLLGSPSHLPACHHVPLHRLLSTTVASIPPRPFSVDDYLVANCGLTRAQALKASRLLSNIKSPSKPEATLSFLSGLGVPHSDIAAAVAADPRLLFASVRRVLAPRFTELSELGLSPSQIVHILSIRRTGSLRGNLQFWLQIFGSYDNLLPLAKSNSDLLSVSLEKVVKPNLTILKECGISACDIADLTLYSSRLITVNPKFLLGAVARVEELGVDRGSRIFRRALATLAFMSKENVTMKIRLLHKLGFSRDDILMIAKKAPQALASSDGKIRQNMEFLMKDVSLEARYIARRPVLIMYSLEKRLMPRHCLLKVLRQKGLLNVELDYYATASMAEKKFVQKFVDPYKETIPGLADDYASACLGKKCQMEMLSQKTEK</sequence>
<organism evidence="4">
    <name type="scientific">Brachypodium distachyon</name>
    <name type="common">Purple false brome</name>
    <name type="synonym">Trachynia distachya</name>
    <dbReference type="NCBI Taxonomy" id="15368"/>
    <lineage>
        <taxon>Eukaryota</taxon>
        <taxon>Viridiplantae</taxon>
        <taxon>Streptophyta</taxon>
        <taxon>Embryophyta</taxon>
        <taxon>Tracheophyta</taxon>
        <taxon>Spermatophyta</taxon>
        <taxon>Magnoliopsida</taxon>
        <taxon>Liliopsida</taxon>
        <taxon>Poales</taxon>
        <taxon>Poaceae</taxon>
        <taxon>BOP clade</taxon>
        <taxon>Pooideae</taxon>
        <taxon>Stipodae</taxon>
        <taxon>Brachypodieae</taxon>
        <taxon>Brachypodium</taxon>
    </lineage>
</organism>
<protein>
    <submittedName>
        <fullName evidence="4 5">Uncharacterized protein</fullName>
    </submittedName>
</protein>
<dbReference type="GO" id="GO:0009658">
    <property type="term" value="P:chloroplast organization"/>
    <property type="evidence" value="ECO:0000318"/>
    <property type="project" value="GO_Central"/>
</dbReference>
<accession>I1GZL8</accession>
<dbReference type="Pfam" id="PF02536">
    <property type="entry name" value="mTERF"/>
    <property type="match status" value="2"/>
</dbReference>
<dbReference type="eggNOG" id="KOG1267">
    <property type="taxonomic scope" value="Eukaryota"/>
</dbReference>
<keyword evidence="3" id="KW-0809">Transit peptide</keyword>
<keyword evidence="6" id="KW-1185">Reference proteome</keyword>
<dbReference type="GO" id="GO:0006353">
    <property type="term" value="P:DNA-templated transcription termination"/>
    <property type="evidence" value="ECO:0007669"/>
    <property type="project" value="UniProtKB-KW"/>
</dbReference>
<dbReference type="Gramene" id="KQK18900">
    <property type="protein sequence ID" value="KQK18900"/>
    <property type="gene ID" value="BRADI_1g45347v3"/>
</dbReference>
<dbReference type="EMBL" id="CM000880">
    <property type="protein sequence ID" value="KQK18901.1"/>
    <property type="molecule type" value="Genomic_DNA"/>
</dbReference>
<evidence type="ECO:0000313" key="6">
    <source>
        <dbReference type="Proteomes" id="UP000008810"/>
    </source>
</evidence>
<dbReference type="EnsemblPlants" id="KQK18900">
    <property type="protein sequence ID" value="KQK18900"/>
    <property type="gene ID" value="BRADI_1g45347v3"/>
</dbReference>
<dbReference type="Gramene" id="KQK18901">
    <property type="protein sequence ID" value="KQK18901"/>
    <property type="gene ID" value="BRADI_1g45347v3"/>
</dbReference>
<evidence type="ECO:0000313" key="5">
    <source>
        <dbReference type="EnsemblPlants" id="KQK18899"/>
    </source>
</evidence>
<keyword evidence="2" id="KW-0804">Transcription</keyword>
<dbReference type="GO" id="GO:0009507">
    <property type="term" value="C:chloroplast"/>
    <property type="evidence" value="ECO:0000318"/>
    <property type="project" value="GO_Central"/>
</dbReference>
<dbReference type="EnsemblPlants" id="KQK18901">
    <property type="protein sequence ID" value="KQK18901"/>
    <property type="gene ID" value="BRADI_1g45347v3"/>
</dbReference>
<evidence type="ECO:0000256" key="3">
    <source>
        <dbReference type="ARBA" id="ARBA00022946"/>
    </source>
</evidence>
<dbReference type="EMBL" id="CM000880">
    <property type="protein sequence ID" value="KQK18900.1"/>
    <property type="molecule type" value="Genomic_DNA"/>
</dbReference>
<dbReference type="FunFam" id="1.25.70.10:FF:000001">
    <property type="entry name" value="Mitochondrial transcription termination factor-like"/>
    <property type="match status" value="1"/>
</dbReference>
<dbReference type="HOGENOM" id="CLU_034145_0_0_1"/>
<evidence type="ECO:0000256" key="2">
    <source>
        <dbReference type="ARBA" id="ARBA00022472"/>
    </source>
</evidence>
<dbReference type="InterPro" id="IPR003690">
    <property type="entry name" value="MTERF"/>
</dbReference>
<reference evidence="4 5" key="1">
    <citation type="journal article" date="2010" name="Nature">
        <title>Genome sequencing and analysis of the model grass Brachypodium distachyon.</title>
        <authorList>
            <consortium name="International Brachypodium Initiative"/>
        </authorList>
    </citation>
    <scope>NUCLEOTIDE SEQUENCE [LARGE SCALE GENOMIC DNA]</scope>
    <source>
        <strain evidence="4">Bd21</strain>
        <strain evidence="5">cv. Bd21</strain>
    </source>
</reference>
<reference evidence="4" key="2">
    <citation type="submission" date="2017-06" db="EMBL/GenBank/DDBJ databases">
        <title>WGS assembly of Brachypodium distachyon.</title>
        <authorList>
            <consortium name="The International Brachypodium Initiative"/>
            <person name="Lucas S."/>
            <person name="Harmon-Smith M."/>
            <person name="Lail K."/>
            <person name="Tice H."/>
            <person name="Grimwood J."/>
            <person name="Bruce D."/>
            <person name="Barry K."/>
            <person name="Shu S."/>
            <person name="Lindquist E."/>
            <person name="Wang M."/>
            <person name="Pitluck S."/>
            <person name="Vogel J.P."/>
            <person name="Garvin D.F."/>
            <person name="Mockler T.C."/>
            <person name="Schmutz J."/>
            <person name="Rokhsar D."/>
            <person name="Bevan M.W."/>
        </authorList>
    </citation>
    <scope>NUCLEOTIDE SEQUENCE</scope>
    <source>
        <strain evidence="4">Bd21</strain>
    </source>
</reference>
<dbReference type="Gene3D" id="1.25.70.10">
    <property type="entry name" value="Transcription termination factor 3, mitochondrial"/>
    <property type="match status" value="2"/>
</dbReference>
<dbReference type="RefSeq" id="XP_024313409.1">
    <property type="nucleotide sequence ID" value="XM_024457641.1"/>
</dbReference>
<dbReference type="RefSeq" id="XP_024313408.1">
    <property type="nucleotide sequence ID" value="XM_024457640.1"/>
</dbReference>
<dbReference type="GO" id="GO:0003676">
    <property type="term" value="F:nucleic acid binding"/>
    <property type="evidence" value="ECO:0007669"/>
    <property type="project" value="InterPro"/>
</dbReference>
<keyword evidence="2" id="KW-0805">Transcription regulation</keyword>
<dbReference type="PANTHER" id="PTHR13068:SF83">
    <property type="entry name" value="OS06G0224500 PROTEIN"/>
    <property type="match status" value="1"/>
</dbReference>
<dbReference type="EnsemblPlants" id="PNT76176">
    <property type="protein sequence ID" value="PNT76176"/>
    <property type="gene ID" value="BRADI_1g45347v3"/>
</dbReference>
<dbReference type="PANTHER" id="PTHR13068">
    <property type="entry name" value="CGI-12 PROTEIN-RELATED"/>
    <property type="match status" value="1"/>
</dbReference>
<dbReference type="OrthoDB" id="1900587at2759"/>
<evidence type="ECO:0000256" key="1">
    <source>
        <dbReference type="ARBA" id="ARBA00007692"/>
    </source>
</evidence>
<dbReference type="GeneID" id="100837765"/>
<dbReference type="OMA" id="KWEMKLD"/>
<proteinExistence type="inferred from homology"/>
<gene>
    <name evidence="5" type="primary">LOC100837765</name>
    <name evidence="4" type="ORF">BRADI_1g45347v3</name>
</gene>
<dbReference type="EnsemblPlants" id="KQK18899">
    <property type="protein sequence ID" value="KQK18899"/>
    <property type="gene ID" value="BRADI_1g45347v3"/>
</dbReference>
<dbReference type="SMART" id="SM00733">
    <property type="entry name" value="Mterf"/>
    <property type="match status" value="4"/>
</dbReference>
<dbReference type="Gramene" id="PNT76176">
    <property type="protein sequence ID" value="PNT76176"/>
    <property type="gene ID" value="BRADI_1g45347v3"/>
</dbReference>
<dbReference type="AlphaFoldDB" id="I1GZL8"/>
<name>I1GZL8_BRADI</name>
<dbReference type="InterPro" id="IPR038538">
    <property type="entry name" value="MTERF_sf"/>
</dbReference>
<keyword evidence="2" id="KW-0806">Transcription termination</keyword>
<evidence type="ECO:0000313" key="4">
    <source>
        <dbReference type="EMBL" id="KQK18900.1"/>
    </source>
</evidence>
<dbReference type="EMBL" id="CM000880">
    <property type="protein sequence ID" value="KQK18899.1"/>
    <property type="molecule type" value="Genomic_DNA"/>
</dbReference>
<reference evidence="5" key="3">
    <citation type="submission" date="2018-08" db="UniProtKB">
        <authorList>
            <consortium name="EnsemblPlants"/>
        </authorList>
    </citation>
    <scope>IDENTIFICATION</scope>
    <source>
        <strain evidence="5">cv. Bd21</strain>
    </source>
</reference>
<comment type="similarity">
    <text evidence="1">Belongs to the mTERF family.</text>
</comment>